<keyword evidence="1" id="KW-0521">NADP</keyword>
<name>A0A1M6MFD4_9RHOB</name>
<dbReference type="Pfam" id="PF00107">
    <property type="entry name" value="ADH_zinc_N"/>
    <property type="match status" value="1"/>
</dbReference>
<dbReference type="GO" id="GO:0070402">
    <property type="term" value="F:NADPH binding"/>
    <property type="evidence" value="ECO:0007669"/>
    <property type="project" value="TreeGrafter"/>
</dbReference>
<dbReference type="SUPFAM" id="SSF50129">
    <property type="entry name" value="GroES-like"/>
    <property type="match status" value="1"/>
</dbReference>
<gene>
    <name evidence="4" type="ORF">SAMN05444000_113129</name>
</gene>
<dbReference type="SMART" id="SM00829">
    <property type="entry name" value="PKS_ER"/>
    <property type="match status" value="1"/>
</dbReference>
<dbReference type="RefSeq" id="WP_073253232.1">
    <property type="nucleotide sequence ID" value="NZ_FQZQ01000013.1"/>
</dbReference>
<dbReference type="STRING" id="1470563.SAMN05444000_113129"/>
<evidence type="ECO:0000256" key="2">
    <source>
        <dbReference type="ARBA" id="ARBA00023002"/>
    </source>
</evidence>
<evidence type="ECO:0000313" key="5">
    <source>
        <dbReference type="Proteomes" id="UP000183982"/>
    </source>
</evidence>
<dbReference type="InterPro" id="IPR013154">
    <property type="entry name" value="ADH-like_N"/>
</dbReference>
<keyword evidence="2" id="KW-0560">Oxidoreductase</keyword>
<accession>A0A1M6MFD4</accession>
<evidence type="ECO:0000313" key="4">
    <source>
        <dbReference type="EMBL" id="SHJ82073.1"/>
    </source>
</evidence>
<feature type="domain" description="Enoyl reductase (ER)" evidence="3">
    <location>
        <begin position="28"/>
        <end position="342"/>
    </location>
</feature>
<sequence length="344" mass="36734">MSDIPTTMFAVLQKGDGYSGRSDGPAISDASEYLEPADIAVPTPGPGQVLIKLRVASVNPSDLHFIKGEYGQPRLKGNPAGFEGCGDIVAAGAGAEKMVGQRVSFVVAQGCSGAWAEYATTDAINCIPLRPDVSDDDGAAQIVNPLTAMAMVDIARQAGDAFVVSAATSQLGKLMVSLGRDLGLKTIALVRREEAVAPLKEMGAAEVLVTTDPELLQKFAAISAELKPRVFLDAVSDQLSEQIFTAMPNKARWISYGKLSNEPPKLTQMGQFIFMGKQIEGFWLTSWMRSTPPADQIRVVGEVQARFADGRWKTDVSAHLPLRDVVSNLAEALKKTDGKVMITP</sequence>
<proteinExistence type="predicted"/>
<protein>
    <submittedName>
        <fullName evidence="4">NADPH:quinone reductase</fullName>
    </submittedName>
</protein>
<dbReference type="GO" id="GO:0016651">
    <property type="term" value="F:oxidoreductase activity, acting on NAD(P)H"/>
    <property type="evidence" value="ECO:0007669"/>
    <property type="project" value="TreeGrafter"/>
</dbReference>
<dbReference type="Pfam" id="PF08240">
    <property type="entry name" value="ADH_N"/>
    <property type="match status" value="1"/>
</dbReference>
<reference evidence="5" key="1">
    <citation type="submission" date="2016-11" db="EMBL/GenBank/DDBJ databases">
        <authorList>
            <person name="Varghese N."/>
            <person name="Submissions S."/>
        </authorList>
    </citation>
    <scope>NUCLEOTIDE SEQUENCE [LARGE SCALE GENOMIC DNA]</scope>
    <source>
        <strain evidence="5">DSM 100564</strain>
    </source>
</reference>
<dbReference type="OrthoDB" id="9787435at2"/>
<dbReference type="InterPro" id="IPR020843">
    <property type="entry name" value="ER"/>
</dbReference>
<dbReference type="Proteomes" id="UP000183982">
    <property type="component" value="Unassembled WGS sequence"/>
</dbReference>
<dbReference type="EMBL" id="FQZQ01000013">
    <property type="protein sequence ID" value="SHJ82073.1"/>
    <property type="molecule type" value="Genomic_DNA"/>
</dbReference>
<dbReference type="Gene3D" id="3.90.180.10">
    <property type="entry name" value="Medium-chain alcohol dehydrogenases, catalytic domain"/>
    <property type="match status" value="1"/>
</dbReference>
<dbReference type="InterPro" id="IPR036291">
    <property type="entry name" value="NAD(P)-bd_dom_sf"/>
</dbReference>
<dbReference type="Gene3D" id="3.40.50.720">
    <property type="entry name" value="NAD(P)-binding Rossmann-like Domain"/>
    <property type="match status" value="1"/>
</dbReference>
<evidence type="ECO:0000259" key="3">
    <source>
        <dbReference type="SMART" id="SM00829"/>
    </source>
</evidence>
<dbReference type="SUPFAM" id="SSF51735">
    <property type="entry name" value="NAD(P)-binding Rossmann-fold domains"/>
    <property type="match status" value="1"/>
</dbReference>
<evidence type="ECO:0000256" key="1">
    <source>
        <dbReference type="ARBA" id="ARBA00022857"/>
    </source>
</evidence>
<dbReference type="InterPro" id="IPR013149">
    <property type="entry name" value="ADH-like_C"/>
</dbReference>
<keyword evidence="5" id="KW-1185">Reference proteome</keyword>
<dbReference type="PANTHER" id="PTHR48106">
    <property type="entry name" value="QUINONE OXIDOREDUCTASE PIG3-RELATED"/>
    <property type="match status" value="1"/>
</dbReference>
<dbReference type="CDD" id="cd08291">
    <property type="entry name" value="ETR_like_1"/>
    <property type="match status" value="1"/>
</dbReference>
<dbReference type="PANTHER" id="PTHR48106:SF18">
    <property type="entry name" value="QUINONE OXIDOREDUCTASE PIG3"/>
    <property type="match status" value="1"/>
</dbReference>
<dbReference type="InterPro" id="IPR011032">
    <property type="entry name" value="GroES-like_sf"/>
</dbReference>
<organism evidence="4 5">
    <name type="scientific">Shimia gijangensis</name>
    <dbReference type="NCBI Taxonomy" id="1470563"/>
    <lineage>
        <taxon>Bacteria</taxon>
        <taxon>Pseudomonadati</taxon>
        <taxon>Pseudomonadota</taxon>
        <taxon>Alphaproteobacteria</taxon>
        <taxon>Rhodobacterales</taxon>
        <taxon>Roseobacteraceae</taxon>
    </lineage>
</organism>
<dbReference type="AlphaFoldDB" id="A0A1M6MFD4"/>